<name>A0A560F0K4_9PROT</name>
<evidence type="ECO:0000313" key="3">
    <source>
        <dbReference type="Proteomes" id="UP000319859"/>
    </source>
</evidence>
<dbReference type="OrthoDB" id="7303308at2"/>
<dbReference type="Proteomes" id="UP000319859">
    <property type="component" value="Unassembled WGS sequence"/>
</dbReference>
<sequence>MIRIVAAFAAVSMLAGCALSEDVATVKYVPTKAEVVADAKPVGLTVVDARTSDRNRISAKINGFGTEMAAIRSDKDVPTIVTDALKVELETRGFHVQAGGRPLTVSINQFYNQYGAGVFSGTANGDVNLTVSVGTGAGAPAFTQTYAGTAKKTILMANGSNAAETVASALNDALAKMFADPAFVATLTGKQSSVVAAPVAAGGPTS</sequence>
<dbReference type="Pfam" id="PF03923">
    <property type="entry name" value="Lipoprotein_16"/>
    <property type="match status" value="1"/>
</dbReference>
<dbReference type="InterPro" id="IPR005619">
    <property type="entry name" value="Uncharacterised_YajG"/>
</dbReference>
<keyword evidence="1" id="KW-0732">Signal</keyword>
<organism evidence="2 3">
    <name type="scientific">Nitrospirillum amazonense</name>
    <dbReference type="NCBI Taxonomy" id="28077"/>
    <lineage>
        <taxon>Bacteria</taxon>
        <taxon>Pseudomonadati</taxon>
        <taxon>Pseudomonadota</taxon>
        <taxon>Alphaproteobacteria</taxon>
        <taxon>Rhodospirillales</taxon>
        <taxon>Azospirillaceae</taxon>
        <taxon>Nitrospirillum</taxon>
    </lineage>
</organism>
<proteinExistence type="predicted"/>
<reference evidence="2 3" key="1">
    <citation type="submission" date="2019-06" db="EMBL/GenBank/DDBJ databases">
        <title>Genomic Encyclopedia of Type Strains, Phase IV (KMG-V): Genome sequencing to study the core and pangenomes of soil and plant-associated prokaryotes.</title>
        <authorList>
            <person name="Whitman W."/>
        </authorList>
    </citation>
    <scope>NUCLEOTIDE SEQUENCE [LARGE SCALE GENOMIC DNA]</scope>
    <source>
        <strain evidence="2 3">BR 11880</strain>
    </source>
</reference>
<dbReference type="RefSeq" id="WP_145752148.1">
    <property type="nucleotide sequence ID" value="NZ_VITN01000016.1"/>
</dbReference>
<protein>
    <submittedName>
        <fullName evidence="2">YajG family uncharacterized lipoprotein</fullName>
    </submittedName>
</protein>
<feature type="chain" id="PRO_5022032903" evidence="1">
    <location>
        <begin position="21"/>
        <end position="206"/>
    </location>
</feature>
<dbReference type="PROSITE" id="PS51257">
    <property type="entry name" value="PROKAR_LIPOPROTEIN"/>
    <property type="match status" value="1"/>
</dbReference>
<feature type="signal peptide" evidence="1">
    <location>
        <begin position="1"/>
        <end position="20"/>
    </location>
</feature>
<dbReference type="EMBL" id="VITN01000016">
    <property type="protein sequence ID" value="TWB15136.1"/>
    <property type="molecule type" value="Genomic_DNA"/>
</dbReference>
<comment type="caution">
    <text evidence="2">The sequence shown here is derived from an EMBL/GenBank/DDBJ whole genome shotgun (WGS) entry which is preliminary data.</text>
</comment>
<gene>
    <name evidence="2" type="ORF">FBZ89_116116</name>
</gene>
<keyword evidence="2" id="KW-0449">Lipoprotein</keyword>
<evidence type="ECO:0000313" key="2">
    <source>
        <dbReference type="EMBL" id="TWB15136.1"/>
    </source>
</evidence>
<dbReference type="AlphaFoldDB" id="A0A560F0K4"/>
<evidence type="ECO:0000256" key="1">
    <source>
        <dbReference type="SAM" id="SignalP"/>
    </source>
</evidence>
<accession>A0A560F0K4</accession>